<feature type="compositionally biased region" description="Basic and acidic residues" evidence="1">
    <location>
        <begin position="160"/>
        <end position="173"/>
    </location>
</feature>
<dbReference type="EMBL" id="JADNYJ010000043">
    <property type="protein sequence ID" value="KAF8901166.1"/>
    <property type="molecule type" value="Genomic_DNA"/>
</dbReference>
<feature type="region of interest" description="Disordered" evidence="1">
    <location>
        <begin position="1"/>
        <end position="101"/>
    </location>
</feature>
<keyword evidence="3" id="KW-1185">Reference proteome</keyword>
<accession>A0A9P5NPY3</accession>
<dbReference type="AlphaFoldDB" id="A0A9P5NPY3"/>
<reference evidence="2" key="1">
    <citation type="submission" date="2020-11" db="EMBL/GenBank/DDBJ databases">
        <authorList>
            <consortium name="DOE Joint Genome Institute"/>
            <person name="Ahrendt S."/>
            <person name="Riley R."/>
            <person name="Andreopoulos W."/>
            <person name="LaButti K."/>
            <person name="Pangilinan J."/>
            <person name="Ruiz-duenas F.J."/>
            <person name="Barrasa J.M."/>
            <person name="Sanchez-Garcia M."/>
            <person name="Camarero S."/>
            <person name="Miyauchi S."/>
            <person name="Serrano A."/>
            <person name="Linde D."/>
            <person name="Babiker R."/>
            <person name="Drula E."/>
            <person name="Ayuso-Fernandez I."/>
            <person name="Pacheco R."/>
            <person name="Padilla G."/>
            <person name="Ferreira P."/>
            <person name="Barriuso J."/>
            <person name="Kellner H."/>
            <person name="Castanera R."/>
            <person name="Alfaro M."/>
            <person name="Ramirez L."/>
            <person name="Pisabarro A.G."/>
            <person name="Kuo A."/>
            <person name="Tritt A."/>
            <person name="Lipzen A."/>
            <person name="He G."/>
            <person name="Yan M."/>
            <person name="Ng V."/>
            <person name="Cullen D."/>
            <person name="Martin F."/>
            <person name="Rosso M.-N."/>
            <person name="Henrissat B."/>
            <person name="Hibbett D."/>
            <person name="Martinez A.T."/>
            <person name="Grigoriev I.V."/>
        </authorList>
    </citation>
    <scope>NUCLEOTIDE SEQUENCE</scope>
    <source>
        <strain evidence="2">AH 44721</strain>
    </source>
</reference>
<dbReference type="Proteomes" id="UP000724874">
    <property type="component" value="Unassembled WGS sequence"/>
</dbReference>
<protein>
    <submittedName>
        <fullName evidence="2">Uncharacterized protein</fullName>
    </submittedName>
</protein>
<evidence type="ECO:0000313" key="2">
    <source>
        <dbReference type="EMBL" id="KAF8901166.1"/>
    </source>
</evidence>
<feature type="compositionally biased region" description="Basic and acidic residues" evidence="1">
    <location>
        <begin position="92"/>
        <end position="101"/>
    </location>
</feature>
<sequence>MKTTATGKTHSYGKLKKLRALRGTAQRRAEPSPGPTTREHEREPSSPTRGKRVDEPITLPISRAILGFWGMGEKKKKEKKTKTKKGKKKKKEEKGALLRRKDVPLDSHKVWYSAVQIGQVTSTDMEFDQPAKEQSNYQQCTLAKFSCSERATVQGTAKPGHRDPCKGVRRDDETAANEETAAMTSPGRRRER</sequence>
<evidence type="ECO:0000313" key="3">
    <source>
        <dbReference type="Proteomes" id="UP000724874"/>
    </source>
</evidence>
<feature type="compositionally biased region" description="Basic residues" evidence="1">
    <location>
        <begin position="11"/>
        <end position="20"/>
    </location>
</feature>
<evidence type="ECO:0000256" key="1">
    <source>
        <dbReference type="SAM" id="MobiDB-lite"/>
    </source>
</evidence>
<feature type="compositionally biased region" description="Basic residues" evidence="1">
    <location>
        <begin position="74"/>
        <end position="91"/>
    </location>
</feature>
<name>A0A9P5NPY3_GYMJU</name>
<comment type="caution">
    <text evidence="2">The sequence shown here is derived from an EMBL/GenBank/DDBJ whole genome shotgun (WGS) entry which is preliminary data.</text>
</comment>
<organism evidence="2 3">
    <name type="scientific">Gymnopilus junonius</name>
    <name type="common">Spectacular rustgill mushroom</name>
    <name type="synonym">Gymnopilus spectabilis subsp. junonius</name>
    <dbReference type="NCBI Taxonomy" id="109634"/>
    <lineage>
        <taxon>Eukaryota</taxon>
        <taxon>Fungi</taxon>
        <taxon>Dikarya</taxon>
        <taxon>Basidiomycota</taxon>
        <taxon>Agaricomycotina</taxon>
        <taxon>Agaricomycetes</taxon>
        <taxon>Agaricomycetidae</taxon>
        <taxon>Agaricales</taxon>
        <taxon>Agaricineae</taxon>
        <taxon>Hymenogastraceae</taxon>
        <taxon>Gymnopilus</taxon>
    </lineage>
</organism>
<proteinExistence type="predicted"/>
<feature type="region of interest" description="Disordered" evidence="1">
    <location>
        <begin position="149"/>
        <end position="192"/>
    </location>
</feature>
<gene>
    <name evidence="2" type="ORF">CPB84DRAFT_1747171</name>
</gene>